<gene>
    <name evidence="4" type="ORF">CPEL01642_LOCUS7472</name>
</gene>
<protein>
    <submittedName>
        <fullName evidence="4">Uncharacterized protein</fullName>
    </submittedName>
</protein>
<keyword evidence="3" id="KW-0732">Signal</keyword>
<organism evidence="4">
    <name type="scientific">Coccolithus braarudii</name>
    <dbReference type="NCBI Taxonomy" id="221442"/>
    <lineage>
        <taxon>Eukaryota</taxon>
        <taxon>Haptista</taxon>
        <taxon>Haptophyta</taxon>
        <taxon>Prymnesiophyceae</taxon>
        <taxon>Coccolithales</taxon>
        <taxon>Coccolithaceae</taxon>
        <taxon>Coccolithus</taxon>
    </lineage>
</organism>
<sequence length="129" mass="13685">MSLLRMLTLLAIFAPTLALRSLPAISSPRSCLSLRRNTLMQTGADGEEPTSSPPAPDAKAAEPAPAYSTVYDDDGSYVPPKDPLSSSMRARLIREQQSMGADPNKGNPFLLVFGAVGVFVVLGFFAVNS</sequence>
<feature type="transmembrane region" description="Helical" evidence="2">
    <location>
        <begin position="109"/>
        <end position="127"/>
    </location>
</feature>
<reference evidence="4" key="1">
    <citation type="submission" date="2021-01" db="EMBL/GenBank/DDBJ databases">
        <authorList>
            <person name="Corre E."/>
            <person name="Pelletier E."/>
            <person name="Niang G."/>
            <person name="Scheremetjew M."/>
            <person name="Finn R."/>
            <person name="Kale V."/>
            <person name="Holt S."/>
            <person name="Cochrane G."/>
            <person name="Meng A."/>
            <person name="Brown T."/>
            <person name="Cohen L."/>
        </authorList>
    </citation>
    <scope>NUCLEOTIDE SEQUENCE</scope>
    <source>
        <strain evidence="4">PLY182g</strain>
    </source>
</reference>
<proteinExistence type="predicted"/>
<keyword evidence="2" id="KW-0472">Membrane</keyword>
<evidence type="ECO:0000256" key="3">
    <source>
        <dbReference type="SAM" id="SignalP"/>
    </source>
</evidence>
<accession>A0A7S0Q1Q0</accession>
<name>A0A7S0Q1Q0_9EUKA</name>
<evidence type="ECO:0000256" key="2">
    <source>
        <dbReference type="SAM" id="Phobius"/>
    </source>
</evidence>
<keyword evidence="2" id="KW-0812">Transmembrane</keyword>
<feature type="region of interest" description="Disordered" evidence="1">
    <location>
        <begin position="36"/>
        <end position="84"/>
    </location>
</feature>
<keyword evidence="2" id="KW-1133">Transmembrane helix</keyword>
<dbReference type="AlphaFoldDB" id="A0A7S0Q1Q0"/>
<evidence type="ECO:0000313" key="4">
    <source>
        <dbReference type="EMBL" id="CAD8604137.1"/>
    </source>
</evidence>
<feature type="chain" id="PRO_5031091325" evidence="3">
    <location>
        <begin position="19"/>
        <end position="129"/>
    </location>
</feature>
<feature type="compositionally biased region" description="Low complexity" evidence="1">
    <location>
        <begin position="57"/>
        <end position="68"/>
    </location>
</feature>
<feature type="signal peptide" evidence="3">
    <location>
        <begin position="1"/>
        <end position="18"/>
    </location>
</feature>
<dbReference type="EMBL" id="HBEY01015472">
    <property type="protein sequence ID" value="CAD8604137.1"/>
    <property type="molecule type" value="Transcribed_RNA"/>
</dbReference>
<evidence type="ECO:0000256" key="1">
    <source>
        <dbReference type="SAM" id="MobiDB-lite"/>
    </source>
</evidence>